<sequence>MTDHFLSTSLHDSNLTDHRKPISTSTRFLATRLTTKATKPLNKPTLKPPSKCHSFMIFCLPCEIIVSIIRTSMDKIIFVHKILHTDFRKSYPKRLMYLEQYILGNLSNQQLLRALPEGTITQVASFMLSIEKAAYFHKDSKVDIVE</sequence>
<evidence type="ECO:0000313" key="2">
    <source>
        <dbReference type="Proteomes" id="UP000008068"/>
    </source>
</evidence>
<dbReference type="EMBL" id="GL379788">
    <property type="protein sequence ID" value="EGT40725.1"/>
    <property type="molecule type" value="Genomic_DNA"/>
</dbReference>
<dbReference type="HOGENOM" id="CLU_1779082_0_0_1"/>
<protein>
    <submittedName>
        <fullName evidence="1">Uncharacterized protein</fullName>
    </submittedName>
</protein>
<evidence type="ECO:0000313" key="1">
    <source>
        <dbReference type="EMBL" id="EGT40725.1"/>
    </source>
</evidence>
<name>G0MBI3_CAEBE</name>
<reference evidence="2" key="1">
    <citation type="submission" date="2011-07" db="EMBL/GenBank/DDBJ databases">
        <authorList>
            <consortium name="Caenorhabditis brenneri Sequencing and Analysis Consortium"/>
            <person name="Wilson R.K."/>
        </authorList>
    </citation>
    <scope>NUCLEOTIDE SEQUENCE [LARGE SCALE GENOMIC DNA]</scope>
    <source>
        <strain evidence="2">PB2801</strain>
    </source>
</reference>
<organism evidence="2">
    <name type="scientific">Caenorhabditis brenneri</name>
    <name type="common">Nematode worm</name>
    <dbReference type="NCBI Taxonomy" id="135651"/>
    <lineage>
        <taxon>Eukaryota</taxon>
        <taxon>Metazoa</taxon>
        <taxon>Ecdysozoa</taxon>
        <taxon>Nematoda</taxon>
        <taxon>Chromadorea</taxon>
        <taxon>Rhabditida</taxon>
        <taxon>Rhabditina</taxon>
        <taxon>Rhabditomorpha</taxon>
        <taxon>Rhabditoidea</taxon>
        <taxon>Rhabditidae</taxon>
        <taxon>Peloderinae</taxon>
        <taxon>Caenorhabditis</taxon>
    </lineage>
</organism>
<accession>G0MBI3</accession>
<gene>
    <name evidence="1" type="ORF">CAEBREN_03032</name>
</gene>
<keyword evidence="2" id="KW-1185">Reference proteome</keyword>
<proteinExistence type="predicted"/>
<dbReference type="AlphaFoldDB" id="G0MBI3"/>
<dbReference type="InParanoid" id="G0MBI3"/>
<dbReference type="Proteomes" id="UP000008068">
    <property type="component" value="Unassembled WGS sequence"/>
</dbReference>